<dbReference type="Gene3D" id="3.40.630.30">
    <property type="match status" value="1"/>
</dbReference>
<dbReference type="CDD" id="cd04301">
    <property type="entry name" value="NAT_SF"/>
    <property type="match status" value="1"/>
</dbReference>
<gene>
    <name evidence="2" type="ORF">WAK64_05920</name>
</gene>
<accession>A0ABU8HBH5</accession>
<dbReference type="SUPFAM" id="SSF55729">
    <property type="entry name" value="Acyl-CoA N-acyltransferases (Nat)"/>
    <property type="match status" value="1"/>
</dbReference>
<sequence>MTNVKVKLKELSSENWYECCLLDVSVDQRSYIESNAISIAQSKFEPTLKPYAIYFEEKIVGFLMFNSVQEELNGNWGYWIYRIMVDKRYQGKGIGKVATKLMMLEMAKLLDADTIVVGYHPENNAAHQLYSSLGFVDYGDTLGKEKVVVKKVKNERR</sequence>
<organism evidence="2 3">
    <name type="scientific">Bacillus spongiae</name>
    <dbReference type="NCBI Taxonomy" id="2683610"/>
    <lineage>
        <taxon>Bacteria</taxon>
        <taxon>Bacillati</taxon>
        <taxon>Bacillota</taxon>
        <taxon>Bacilli</taxon>
        <taxon>Bacillales</taxon>
        <taxon>Bacillaceae</taxon>
        <taxon>Bacillus</taxon>
    </lineage>
</organism>
<dbReference type="InterPro" id="IPR016181">
    <property type="entry name" value="Acyl_CoA_acyltransferase"/>
</dbReference>
<dbReference type="InterPro" id="IPR050276">
    <property type="entry name" value="MshD_Acetyltransferase"/>
</dbReference>
<evidence type="ECO:0000259" key="1">
    <source>
        <dbReference type="PROSITE" id="PS51186"/>
    </source>
</evidence>
<evidence type="ECO:0000313" key="2">
    <source>
        <dbReference type="EMBL" id="MEI5906592.1"/>
    </source>
</evidence>
<name>A0ABU8HBH5_9BACI</name>
<dbReference type="RefSeq" id="WP_336586030.1">
    <property type="nucleotide sequence ID" value="NZ_JBBAXC010000004.1"/>
</dbReference>
<dbReference type="EMBL" id="JBBAXC010000004">
    <property type="protein sequence ID" value="MEI5906592.1"/>
    <property type="molecule type" value="Genomic_DNA"/>
</dbReference>
<dbReference type="Proteomes" id="UP001312865">
    <property type="component" value="Unassembled WGS sequence"/>
</dbReference>
<dbReference type="InterPro" id="IPR000182">
    <property type="entry name" value="GNAT_dom"/>
</dbReference>
<dbReference type="PROSITE" id="PS51186">
    <property type="entry name" value="GNAT"/>
    <property type="match status" value="1"/>
</dbReference>
<dbReference type="Pfam" id="PF00583">
    <property type="entry name" value="Acetyltransf_1"/>
    <property type="match status" value="1"/>
</dbReference>
<proteinExistence type="predicted"/>
<keyword evidence="3" id="KW-1185">Reference proteome</keyword>
<protein>
    <submittedName>
        <fullName evidence="2">GNAT family N-acetyltransferase</fullName>
    </submittedName>
</protein>
<comment type="caution">
    <text evidence="2">The sequence shown here is derived from an EMBL/GenBank/DDBJ whole genome shotgun (WGS) entry which is preliminary data.</text>
</comment>
<feature type="domain" description="N-acetyltransferase" evidence="1">
    <location>
        <begin position="6"/>
        <end position="155"/>
    </location>
</feature>
<evidence type="ECO:0000313" key="3">
    <source>
        <dbReference type="Proteomes" id="UP001312865"/>
    </source>
</evidence>
<reference evidence="2 3" key="1">
    <citation type="journal article" date="2018" name="J. Microbiol.">
        <title>Bacillus spongiae sp. nov., isolated from sponge of Jeju Island.</title>
        <authorList>
            <person name="Lee G.E."/>
            <person name="Im W.T."/>
            <person name="Park J.S."/>
        </authorList>
    </citation>
    <scope>NUCLEOTIDE SEQUENCE [LARGE SCALE GENOMIC DNA]</scope>
    <source>
        <strain evidence="2 3">135PIL107-10</strain>
    </source>
</reference>
<dbReference type="PANTHER" id="PTHR43617">
    <property type="entry name" value="L-AMINO ACID N-ACETYLTRANSFERASE"/>
    <property type="match status" value="1"/>
</dbReference>